<dbReference type="GO" id="GO:0015171">
    <property type="term" value="F:amino acid transmembrane transporter activity"/>
    <property type="evidence" value="ECO:0007669"/>
    <property type="project" value="TreeGrafter"/>
</dbReference>
<dbReference type="RefSeq" id="WP_090874605.1">
    <property type="nucleotide sequence ID" value="NZ_FMXQ01000001.1"/>
</dbReference>
<comment type="subcellular location">
    <subcellularLocation>
        <location evidence="1">Cell membrane</location>
        <topology evidence="1">Multi-pass membrane protein</topology>
    </subcellularLocation>
</comment>
<evidence type="ECO:0000256" key="1">
    <source>
        <dbReference type="ARBA" id="ARBA00004651"/>
    </source>
</evidence>
<reference evidence="7 8" key="1">
    <citation type="submission" date="2016-10" db="EMBL/GenBank/DDBJ databases">
        <authorList>
            <person name="de Groot N.N."/>
        </authorList>
    </citation>
    <scope>NUCLEOTIDE SEQUENCE [LARGE SCALE GENOMIC DNA]</scope>
    <source>
        <strain evidence="7 8">ATCC 35022</strain>
    </source>
</reference>
<keyword evidence="3 6" id="KW-0812">Transmembrane</keyword>
<dbReference type="OrthoDB" id="9804822at2"/>
<feature type="transmembrane region" description="Helical" evidence="6">
    <location>
        <begin position="154"/>
        <end position="180"/>
    </location>
</feature>
<proteinExistence type="predicted"/>
<evidence type="ECO:0000256" key="6">
    <source>
        <dbReference type="SAM" id="Phobius"/>
    </source>
</evidence>
<feature type="transmembrane region" description="Helical" evidence="6">
    <location>
        <begin position="46"/>
        <end position="71"/>
    </location>
</feature>
<evidence type="ECO:0000313" key="8">
    <source>
        <dbReference type="Proteomes" id="UP000199071"/>
    </source>
</evidence>
<evidence type="ECO:0000256" key="3">
    <source>
        <dbReference type="ARBA" id="ARBA00022692"/>
    </source>
</evidence>
<dbReference type="Proteomes" id="UP000199071">
    <property type="component" value="Unassembled WGS sequence"/>
</dbReference>
<dbReference type="PIRSF" id="PIRSF006324">
    <property type="entry name" value="LeuE"/>
    <property type="match status" value="1"/>
</dbReference>
<feature type="transmembrane region" description="Helical" evidence="6">
    <location>
        <begin position="12"/>
        <end position="34"/>
    </location>
</feature>
<accession>A0A1G6ADY6</accession>
<protein>
    <submittedName>
        <fullName evidence="7">Threonine/homoserine/homoserine lactone efflux protein</fullName>
    </submittedName>
</protein>
<sequence length="214" mass="22614">MFADFVPALPVLAAYTLAAIVLGITPGPDMTLFLSKTVAQSRAAGLAAFGGATTGLVIHSVLIAAGLSVLLAASVTAFTILKIVGAAYLAYLAYDAIRHGSALSLDKKGRVETLRSVYLKGLMVNLLNPKIIVFFVTFLPQFVSPTDPEAAKKLLFLGLFFAVVNTPICVGLIVFADRIAGFLKRSPKATRLVDWAFATVLGAFAVRLVLAESR</sequence>
<keyword evidence="8" id="KW-1185">Reference proteome</keyword>
<evidence type="ECO:0000256" key="4">
    <source>
        <dbReference type="ARBA" id="ARBA00022989"/>
    </source>
</evidence>
<organism evidence="7 8">
    <name type="scientific">Bauldia litoralis</name>
    <dbReference type="NCBI Taxonomy" id="665467"/>
    <lineage>
        <taxon>Bacteria</taxon>
        <taxon>Pseudomonadati</taxon>
        <taxon>Pseudomonadota</taxon>
        <taxon>Alphaproteobacteria</taxon>
        <taxon>Hyphomicrobiales</taxon>
        <taxon>Kaistiaceae</taxon>
        <taxon>Bauldia</taxon>
    </lineage>
</organism>
<dbReference type="Pfam" id="PF01810">
    <property type="entry name" value="LysE"/>
    <property type="match status" value="1"/>
</dbReference>
<dbReference type="PANTHER" id="PTHR30086:SF20">
    <property type="entry name" value="ARGININE EXPORTER PROTEIN ARGO-RELATED"/>
    <property type="match status" value="1"/>
</dbReference>
<evidence type="ECO:0000256" key="5">
    <source>
        <dbReference type="ARBA" id="ARBA00023136"/>
    </source>
</evidence>
<dbReference type="STRING" id="665467.SAMN02982931_00497"/>
<feature type="transmembrane region" description="Helical" evidence="6">
    <location>
        <begin position="192"/>
        <end position="210"/>
    </location>
</feature>
<gene>
    <name evidence="7" type="ORF">SAMN02982931_00497</name>
</gene>
<evidence type="ECO:0000313" key="7">
    <source>
        <dbReference type="EMBL" id="SDB06644.1"/>
    </source>
</evidence>
<dbReference type="EMBL" id="FMXQ01000001">
    <property type="protein sequence ID" value="SDB06644.1"/>
    <property type="molecule type" value="Genomic_DNA"/>
</dbReference>
<dbReference type="GO" id="GO:0005886">
    <property type="term" value="C:plasma membrane"/>
    <property type="evidence" value="ECO:0007669"/>
    <property type="project" value="UniProtKB-SubCell"/>
</dbReference>
<dbReference type="InterPro" id="IPR001123">
    <property type="entry name" value="LeuE-type"/>
</dbReference>
<dbReference type="PANTHER" id="PTHR30086">
    <property type="entry name" value="ARGININE EXPORTER PROTEIN ARGO"/>
    <property type="match status" value="1"/>
</dbReference>
<evidence type="ECO:0000256" key="2">
    <source>
        <dbReference type="ARBA" id="ARBA00022475"/>
    </source>
</evidence>
<keyword evidence="4 6" id="KW-1133">Transmembrane helix</keyword>
<name>A0A1G6ADY6_9HYPH</name>
<keyword evidence="5 6" id="KW-0472">Membrane</keyword>
<keyword evidence="2" id="KW-1003">Cell membrane</keyword>
<dbReference type="AlphaFoldDB" id="A0A1G6ADY6"/>
<feature type="transmembrane region" description="Helical" evidence="6">
    <location>
        <begin position="117"/>
        <end position="142"/>
    </location>
</feature>
<feature type="transmembrane region" description="Helical" evidence="6">
    <location>
        <begin position="77"/>
        <end position="97"/>
    </location>
</feature>